<dbReference type="KEGG" id="fox:FOXG_19043"/>
<dbReference type="AlphaFoldDB" id="A0A0J9UTC7"/>
<protein>
    <submittedName>
        <fullName evidence="1">Uncharacterized protein</fullName>
    </submittedName>
</protein>
<organism evidence="1 2">
    <name type="scientific">Fusarium oxysporum f. sp. lycopersici (strain 4287 / CBS 123668 / FGSC 9935 / NRRL 34936)</name>
    <name type="common">Fusarium vascular wilt of tomato</name>
    <dbReference type="NCBI Taxonomy" id="426428"/>
    <lineage>
        <taxon>Eukaryota</taxon>
        <taxon>Fungi</taxon>
        <taxon>Dikarya</taxon>
        <taxon>Ascomycota</taxon>
        <taxon>Pezizomycotina</taxon>
        <taxon>Sordariomycetes</taxon>
        <taxon>Hypocreomycetidae</taxon>
        <taxon>Hypocreales</taxon>
        <taxon>Nectriaceae</taxon>
        <taxon>Fusarium</taxon>
        <taxon>Fusarium oxysporum species complex</taxon>
    </lineage>
</organism>
<sequence>MSDLFLSLSRRLAIVCTAGSQIDQRLVSVLVQPLEGQKVPADLMDPGFETCPKDLQAAVRVWYWV</sequence>
<dbReference type="GeneID" id="28959749"/>
<reference evidence="1" key="2">
    <citation type="journal article" date="2010" name="Nature">
        <title>Comparative genomics reveals mobile pathogenicity chromosomes in Fusarium.</title>
        <authorList>
            <person name="Ma L.J."/>
            <person name="van der Does H.C."/>
            <person name="Borkovich K.A."/>
            <person name="Coleman J.J."/>
            <person name="Daboussi M.J."/>
            <person name="Di Pietro A."/>
            <person name="Dufresne M."/>
            <person name="Freitag M."/>
            <person name="Grabherr M."/>
            <person name="Henrissat B."/>
            <person name="Houterman P.M."/>
            <person name="Kang S."/>
            <person name="Shim W.B."/>
            <person name="Woloshuk C."/>
            <person name="Xie X."/>
            <person name="Xu J.R."/>
            <person name="Antoniw J."/>
            <person name="Baker S.E."/>
            <person name="Bluhm B.H."/>
            <person name="Breakspear A."/>
            <person name="Brown D.W."/>
            <person name="Butchko R.A."/>
            <person name="Chapman S."/>
            <person name="Coulson R."/>
            <person name="Coutinho P.M."/>
            <person name="Danchin E.G."/>
            <person name="Diener A."/>
            <person name="Gale L.R."/>
            <person name="Gardiner D.M."/>
            <person name="Goff S."/>
            <person name="Hammond-Kosack K.E."/>
            <person name="Hilburn K."/>
            <person name="Hua-Van A."/>
            <person name="Jonkers W."/>
            <person name="Kazan K."/>
            <person name="Kodira C.D."/>
            <person name="Koehrsen M."/>
            <person name="Kumar L."/>
            <person name="Lee Y.H."/>
            <person name="Li L."/>
            <person name="Manners J.M."/>
            <person name="Miranda-Saavedra D."/>
            <person name="Mukherjee M."/>
            <person name="Park G."/>
            <person name="Park J."/>
            <person name="Park S.Y."/>
            <person name="Proctor R.H."/>
            <person name="Regev A."/>
            <person name="Ruiz-Roldan M.C."/>
            <person name="Sain D."/>
            <person name="Sakthikumar S."/>
            <person name="Sykes S."/>
            <person name="Schwartz D.C."/>
            <person name="Turgeon B.G."/>
            <person name="Wapinski I."/>
            <person name="Yoder O."/>
            <person name="Young S."/>
            <person name="Zeng Q."/>
            <person name="Zhou S."/>
            <person name="Galagan J."/>
            <person name="Cuomo C.A."/>
            <person name="Kistler H.C."/>
            <person name="Rep M."/>
        </authorList>
    </citation>
    <scope>NUCLEOTIDE SEQUENCE [LARGE SCALE GENOMIC DNA]</scope>
    <source>
        <strain evidence="1">4287</strain>
    </source>
</reference>
<proteinExistence type="predicted"/>
<dbReference type="VEuPathDB" id="FungiDB:FOXG_19043"/>
<gene>
    <name evidence="1" type="ORF">FOXG_19043</name>
</gene>
<accession>A0A0J9UTC7</accession>
<dbReference type="RefSeq" id="XP_018240565.1">
    <property type="nucleotide sequence ID" value="XM_018399221.1"/>
</dbReference>
<evidence type="ECO:0000313" key="1">
    <source>
        <dbReference type="EMBL" id="KNB02520.1"/>
    </source>
</evidence>
<evidence type="ECO:0000313" key="2">
    <source>
        <dbReference type="Proteomes" id="UP000009097"/>
    </source>
</evidence>
<dbReference type="EMBL" id="DS231700">
    <property type="protein sequence ID" value="KNB02520.1"/>
    <property type="molecule type" value="Genomic_DNA"/>
</dbReference>
<dbReference type="Proteomes" id="UP000009097">
    <property type="component" value="Unassembled WGS sequence"/>
</dbReference>
<name>A0A0J9UTC7_FUSO4</name>
<reference evidence="1" key="1">
    <citation type="submission" date="2007-04" db="EMBL/GenBank/DDBJ databases">
        <authorList>
            <consortium name="The Broad Institute Genome Sequencing Platform"/>
            <person name="Birren B."/>
            <person name="Lander E."/>
            <person name="Galagan J."/>
            <person name="Nusbaum C."/>
            <person name="Devon K."/>
            <person name="Ma L.-J."/>
            <person name="Jaffe D."/>
            <person name="Butler J."/>
            <person name="Alvarez P."/>
            <person name="Gnerre S."/>
            <person name="Grabherr M."/>
            <person name="Kleber M."/>
            <person name="Mauceli E."/>
            <person name="Brockman W."/>
            <person name="MacCallum I.A."/>
            <person name="Young S."/>
            <person name="LaButti K."/>
            <person name="DeCaprio D."/>
            <person name="Crawford M."/>
            <person name="Koehrsen M."/>
            <person name="Engels R."/>
            <person name="Montgomery P."/>
            <person name="Pearson M."/>
            <person name="Howarth C."/>
            <person name="Larson L."/>
            <person name="White J."/>
            <person name="O'Leary S."/>
            <person name="Kodira C."/>
            <person name="Zeng Q."/>
            <person name="Yandava C."/>
            <person name="Alvarado L."/>
            <person name="Kistler C."/>
            <person name="Shim W.-B."/>
            <person name="Kang S."/>
            <person name="Woloshuk C."/>
        </authorList>
    </citation>
    <scope>NUCLEOTIDE SEQUENCE</scope>
    <source>
        <strain evidence="1">4287</strain>
    </source>
</reference>